<gene>
    <name evidence="3" type="primary">rpsP</name>
    <name evidence="4" type="ORF">SAMN02745149_01225</name>
</gene>
<dbReference type="GO" id="GO:0005737">
    <property type="term" value="C:cytoplasm"/>
    <property type="evidence" value="ECO:0007669"/>
    <property type="project" value="UniProtKB-ARBA"/>
</dbReference>
<keyword evidence="1 3" id="KW-0689">Ribosomal protein</keyword>
<dbReference type="PANTHER" id="PTHR12919:SF20">
    <property type="entry name" value="SMALL RIBOSOMAL SUBUNIT PROTEIN BS16M"/>
    <property type="match status" value="1"/>
</dbReference>
<accession>A0A1T4KKK9</accession>
<dbReference type="Pfam" id="PF00886">
    <property type="entry name" value="Ribosomal_S16"/>
    <property type="match status" value="1"/>
</dbReference>
<dbReference type="GO" id="GO:0006412">
    <property type="term" value="P:translation"/>
    <property type="evidence" value="ECO:0007669"/>
    <property type="project" value="UniProtKB-UniRule"/>
</dbReference>
<dbReference type="SUPFAM" id="SSF54565">
    <property type="entry name" value="Ribosomal protein S16"/>
    <property type="match status" value="1"/>
</dbReference>
<dbReference type="RefSeq" id="WP_078933137.1">
    <property type="nucleotide sequence ID" value="NZ_FUWG01000008.1"/>
</dbReference>
<dbReference type="GO" id="GO:0015935">
    <property type="term" value="C:small ribosomal subunit"/>
    <property type="evidence" value="ECO:0007669"/>
    <property type="project" value="TreeGrafter"/>
</dbReference>
<protein>
    <recommendedName>
        <fullName evidence="3">Small ribosomal subunit protein bS16</fullName>
    </recommendedName>
</protein>
<name>A0A1T4KKK9_TREPO</name>
<keyword evidence="5" id="KW-1185">Reference proteome</keyword>
<proteinExistence type="inferred from homology"/>
<evidence type="ECO:0000256" key="1">
    <source>
        <dbReference type="ARBA" id="ARBA00022980"/>
    </source>
</evidence>
<comment type="similarity">
    <text evidence="3">Belongs to the bacterial ribosomal protein bS16 family.</text>
</comment>
<dbReference type="AlphaFoldDB" id="A0A1T4KKK9"/>
<dbReference type="OrthoDB" id="9807878at2"/>
<evidence type="ECO:0000256" key="2">
    <source>
        <dbReference type="ARBA" id="ARBA00023274"/>
    </source>
</evidence>
<dbReference type="EMBL" id="FUWG01000008">
    <property type="protein sequence ID" value="SJZ42934.1"/>
    <property type="molecule type" value="Genomic_DNA"/>
</dbReference>
<dbReference type="Proteomes" id="UP000190423">
    <property type="component" value="Unassembled WGS sequence"/>
</dbReference>
<dbReference type="HAMAP" id="MF_00385">
    <property type="entry name" value="Ribosomal_bS16"/>
    <property type="match status" value="1"/>
</dbReference>
<evidence type="ECO:0000256" key="3">
    <source>
        <dbReference type="HAMAP-Rule" id="MF_00385"/>
    </source>
</evidence>
<dbReference type="Gene3D" id="3.30.1320.10">
    <property type="match status" value="1"/>
</dbReference>
<dbReference type="GO" id="GO:0003735">
    <property type="term" value="F:structural constituent of ribosome"/>
    <property type="evidence" value="ECO:0007669"/>
    <property type="project" value="InterPro"/>
</dbReference>
<dbReference type="NCBIfam" id="TIGR00002">
    <property type="entry name" value="S16"/>
    <property type="match status" value="1"/>
</dbReference>
<dbReference type="PANTHER" id="PTHR12919">
    <property type="entry name" value="30S RIBOSOMAL PROTEIN S16"/>
    <property type="match status" value="1"/>
</dbReference>
<sequence>MVKIRLKRFGTQKRPYYRVVVQDSRKPRDGKCIEEIGTFMPIEAEDKQVSIDMDRANYWIGVGAQPTDIVAKLMNVQARKQAK</sequence>
<reference evidence="4 5" key="1">
    <citation type="submission" date="2017-02" db="EMBL/GenBank/DDBJ databases">
        <authorList>
            <person name="Peterson S.W."/>
        </authorList>
    </citation>
    <scope>NUCLEOTIDE SEQUENCE [LARGE SCALE GENOMIC DNA]</scope>
    <source>
        <strain evidence="4 5">ATCC BAA-908</strain>
    </source>
</reference>
<dbReference type="InterPro" id="IPR023803">
    <property type="entry name" value="Ribosomal_bS16_dom_sf"/>
</dbReference>
<keyword evidence="2 3" id="KW-0687">Ribonucleoprotein</keyword>
<evidence type="ECO:0000313" key="5">
    <source>
        <dbReference type="Proteomes" id="UP000190423"/>
    </source>
</evidence>
<dbReference type="GeneID" id="78316524"/>
<dbReference type="STRING" id="261392.SAMN02745149_01225"/>
<evidence type="ECO:0000313" key="4">
    <source>
        <dbReference type="EMBL" id="SJZ42934.1"/>
    </source>
</evidence>
<dbReference type="InterPro" id="IPR000307">
    <property type="entry name" value="Ribosomal_bS16"/>
</dbReference>
<organism evidence="4 5">
    <name type="scientific">Treponema porcinum</name>
    <dbReference type="NCBI Taxonomy" id="261392"/>
    <lineage>
        <taxon>Bacteria</taxon>
        <taxon>Pseudomonadati</taxon>
        <taxon>Spirochaetota</taxon>
        <taxon>Spirochaetia</taxon>
        <taxon>Spirochaetales</taxon>
        <taxon>Treponemataceae</taxon>
        <taxon>Treponema</taxon>
    </lineage>
</organism>